<evidence type="ECO:0000313" key="2">
    <source>
        <dbReference type="EMBL" id="NEV67986.1"/>
    </source>
</evidence>
<reference evidence="2" key="1">
    <citation type="submission" date="2014-11" db="EMBL/GenBank/DDBJ databases">
        <authorList>
            <person name="Malar M.C."/>
            <person name="Sen D."/>
            <person name="Tripathy S."/>
        </authorList>
    </citation>
    <scope>NUCLEOTIDE SEQUENCE</scope>
    <source>
        <strain evidence="2">BDU141951</strain>
    </source>
</reference>
<comment type="caution">
    <text evidence="2">The sequence shown here is derived from an EMBL/GenBank/DDBJ whole genome shotgun (WGS) entry which is preliminary data.</text>
</comment>
<accession>A0A0C1UVL0</accession>
<name>A0A0C1UVL0_9CYAN</name>
<gene>
    <name evidence="2" type="ORF">QQ91_012765</name>
</gene>
<protein>
    <submittedName>
        <fullName evidence="2">DUF1801 domain-containing protein</fullName>
    </submittedName>
</protein>
<dbReference type="InterPro" id="IPR014922">
    <property type="entry name" value="YdhG-like"/>
</dbReference>
<organism evidence="2">
    <name type="scientific">Lyngbya confervoides BDU141951</name>
    <dbReference type="NCBI Taxonomy" id="1574623"/>
    <lineage>
        <taxon>Bacteria</taxon>
        <taxon>Bacillati</taxon>
        <taxon>Cyanobacteriota</taxon>
        <taxon>Cyanophyceae</taxon>
        <taxon>Oscillatoriophycideae</taxon>
        <taxon>Oscillatoriales</taxon>
        <taxon>Microcoleaceae</taxon>
        <taxon>Lyngbya</taxon>
    </lineage>
</organism>
<reference evidence="2" key="2">
    <citation type="journal article" date="2015" name="Genome Announc.">
        <title>Draft Genome Sequence of Filamentous Marine Cyanobacterium Lyngbya confervoides Strain BDU141951.</title>
        <authorList>
            <person name="Chandrababunaidu M.M."/>
            <person name="Sen D."/>
            <person name="Tripathy S."/>
        </authorList>
    </citation>
    <scope>NUCLEOTIDE SEQUENCE</scope>
    <source>
        <strain evidence="2">BDU141951</strain>
    </source>
</reference>
<feature type="domain" description="YdhG-like" evidence="1">
    <location>
        <begin position="28"/>
        <end position="127"/>
    </location>
</feature>
<sequence length="139" mass="16004">MAELKTRPNDKSVTQFLDSLDNEQRRVDAFTLLALFEQVTQRPAVMWGDSIVGFGSYEYTNSTGTYRWLMTGFAPRKQNSTIYVMQGFDDYADDLQRLGKVKTAKSCLYISNLSKIDLKELENFLTKIVADMQAKYRCQ</sequence>
<dbReference type="EMBL" id="JTHE02000003">
    <property type="protein sequence ID" value="NEV67986.1"/>
    <property type="molecule type" value="Genomic_DNA"/>
</dbReference>
<dbReference type="Pfam" id="PF08818">
    <property type="entry name" value="DUF1801"/>
    <property type="match status" value="1"/>
</dbReference>
<dbReference type="AlphaFoldDB" id="A0A0C1UVL0"/>
<proteinExistence type="predicted"/>
<evidence type="ECO:0000259" key="1">
    <source>
        <dbReference type="Pfam" id="PF08818"/>
    </source>
</evidence>
<reference evidence="2" key="3">
    <citation type="submission" date="2020-02" db="EMBL/GenBank/DDBJ databases">
        <authorList>
            <person name="Sarangi A.N."/>
            <person name="Ghosh S."/>
            <person name="Mukherjee M."/>
            <person name="Tripathy S."/>
        </authorList>
    </citation>
    <scope>NUCLEOTIDE SEQUENCE</scope>
    <source>
        <strain evidence="2">BDU141951</strain>
    </source>
</reference>